<comment type="caution">
    <text evidence="2">The sequence shown here is derived from an EMBL/GenBank/DDBJ whole genome shotgun (WGS) entry which is preliminary data.</text>
</comment>
<reference evidence="2" key="1">
    <citation type="journal article" date="2020" name="mSystems">
        <title>Genome- and Community-Level Interaction Insights into Carbon Utilization and Element Cycling Functions of Hydrothermarchaeota in Hydrothermal Sediment.</title>
        <authorList>
            <person name="Zhou Z."/>
            <person name="Liu Y."/>
            <person name="Xu W."/>
            <person name="Pan J."/>
            <person name="Luo Z.H."/>
            <person name="Li M."/>
        </authorList>
    </citation>
    <scope>NUCLEOTIDE SEQUENCE [LARGE SCALE GENOMIC DNA]</scope>
    <source>
        <strain evidence="2">SpSt-573</strain>
    </source>
</reference>
<proteinExistence type="predicted"/>
<gene>
    <name evidence="2" type="ORF">ENT37_08540</name>
</gene>
<protein>
    <submittedName>
        <fullName evidence="2">Uncharacterized protein</fullName>
    </submittedName>
</protein>
<accession>A0A7C4PKV7</accession>
<keyword evidence="1" id="KW-0812">Transmembrane</keyword>
<dbReference type="EMBL" id="DSYK01000423">
    <property type="protein sequence ID" value="HGS21904.1"/>
    <property type="molecule type" value="Genomic_DNA"/>
</dbReference>
<keyword evidence="1" id="KW-1133">Transmembrane helix</keyword>
<name>A0A7C4PKV7_9CHLR</name>
<sequence length="75" mass="8634">MTLSTPDKIQGLEQHLKRSLRPVTPDPEFINRLHDRLVTPKPEVESVALDSKVPLFIMLVISSLAFLIWAIRQMR</sequence>
<evidence type="ECO:0000313" key="2">
    <source>
        <dbReference type="EMBL" id="HGS21904.1"/>
    </source>
</evidence>
<feature type="transmembrane region" description="Helical" evidence="1">
    <location>
        <begin position="53"/>
        <end position="71"/>
    </location>
</feature>
<evidence type="ECO:0000256" key="1">
    <source>
        <dbReference type="SAM" id="Phobius"/>
    </source>
</evidence>
<keyword evidence="1" id="KW-0472">Membrane</keyword>
<organism evidence="2">
    <name type="scientific">Anaerolinea thermolimosa</name>
    <dbReference type="NCBI Taxonomy" id="229919"/>
    <lineage>
        <taxon>Bacteria</taxon>
        <taxon>Bacillati</taxon>
        <taxon>Chloroflexota</taxon>
        <taxon>Anaerolineae</taxon>
        <taxon>Anaerolineales</taxon>
        <taxon>Anaerolineaceae</taxon>
        <taxon>Anaerolinea</taxon>
    </lineage>
</organism>
<dbReference type="AlphaFoldDB" id="A0A7C4PKV7"/>